<organism evidence="1 2">
    <name type="scientific">Lutispora thermophila DSM 19022</name>
    <dbReference type="NCBI Taxonomy" id="1122184"/>
    <lineage>
        <taxon>Bacteria</taxon>
        <taxon>Bacillati</taxon>
        <taxon>Bacillota</taxon>
        <taxon>Clostridia</taxon>
        <taxon>Lutisporales</taxon>
        <taxon>Lutisporaceae</taxon>
        <taxon>Lutispora</taxon>
    </lineage>
</organism>
<name>A0A1M6IJM7_9FIRM</name>
<keyword evidence="2" id="KW-1185">Reference proteome</keyword>
<evidence type="ECO:0000313" key="2">
    <source>
        <dbReference type="Proteomes" id="UP000184442"/>
    </source>
</evidence>
<reference evidence="1 2" key="1">
    <citation type="submission" date="2016-11" db="EMBL/GenBank/DDBJ databases">
        <authorList>
            <person name="Jaros S."/>
            <person name="Januszkiewicz K."/>
            <person name="Wedrychowicz H."/>
        </authorList>
    </citation>
    <scope>NUCLEOTIDE SEQUENCE [LARGE SCALE GENOMIC DNA]</scope>
    <source>
        <strain evidence="1 2">DSM 19022</strain>
    </source>
</reference>
<gene>
    <name evidence="1" type="ORF">SAMN02745176_03293</name>
</gene>
<protein>
    <submittedName>
        <fullName evidence="1">Uncharacterized protein</fullName>
    </submittedName>
</protein>
<dbReference type="Proteomes" id="UP000184442">
    <property type="component" value="Unassembled WGS sequence"/>
</dbReference>
<sequence>MKESISKYRVKNIRNKDYEHKYLSNSQFYKLLDMVYNINNNGAIIDSLLNDLKQYSKSIIPDHIGFRNKIGITARSLDDTDARYLGVTDNLVKMTMDKKHVLLLLFYAYSDVMEGLEGIGQREIKNHANEIRIMFNKWKLLAGLYTDESLERSEQSRKAMNKLLITDKEKLMEEITDDIEEADGSEITARLQIAISNNLCSESNYLMGVLLNRKKYLLEGEYEYLRACVCLKSNEYKAAIKYADKVPKKSKDFV</sequence>
<dbReference type="EMBL" id="FQZS01000033">
    <property type="protein sequence ID" value="SHJ34636.1"/>
    <property type="molecule type" value="Genomic_DNA"/>
</dbReference>
<dbReference type="STRING" id="1122184.SAMN02745176_03293"/>
<dbReference type="AlphaFoldDB" id="A0A1M6IJM7"/>
<dbReference type="RefSeq" id="WP_073027690.1">
    <property type="nucleotide sequence ID" value="NZ_FQZS01000033.1"/>
</dbReference>
<proteinExistence type="predicted"/>
<accession>A0A1M6IJM7</accession>
<evidence type="ECO:0000313" key="1">
    <source>
        <dbReference type="EMBL" id="SHJ34636.1"/>
    </source>
</evidence>